<feature type="chain" id="PRO_5042952303" description="Glycine-rich protein" evidence="1">
    <location>
        <begin position="18"/>
        <end position="206"/>
    </location>
</feature>
<evidence type="ECO:0000313" key="3">
    <source>
        <dbReference type="Proteomes" id="UP001341281"/>
    </source>
</evidence>
<dbReference type="EMBL" id="CP144749">
    <property type="protein sequence ID" value="WVZ74801.1"/>
    <property type="molecule type" value="Genomic_DNA"/>
</dbReference>
<dbReference type="AlphaFoldDB" id="A0AAQ3WVF2"/>
<dbReference type="Proteomes" id="UP001341281">
    <property type="component" value="Chromosome 05"/>
</dbReference>
<dbReference type="PANTHER" id="PTHR37389">
    <property type="entry name" value="NODULIN-24"/>
    <property type="match status" value="1"/>
</dbReference>
<dbReference type="InterPro" id="IPR010800">
    <property type="entry name" value="GRP"/>
</dbReference>
<feature type="signal peptide" evidence="1">
    <location>
        <begin position="1"/>
        <end position="17"/>
    </location>
</feature>
<gene>
    <name evidence="2" type="ORF">U9M48_022937</name>
</gene>
<evidence type="ECO:0000313" key="2">
    <source>
        <dbReference type="EMBL" id="WVZ74801.1"/>
    </source>
</evidence>
<keyword evidence="1" id="KW-0732">Signal</keyword>
<organism evidence="2 3">
    <name type="scientific">Paspalum notatum var. saurae</name>
    <dbReference type="NCBI Taxonomy" id="547442"/>
    <lineage>
        <taxon>Eukaryota</taxon>
        <taxon>Viridiplantae</taxon>
        <taxon>Streptophyta</taxon>
        <taxon>Embryophyta</taxon>
        <taxon>Tracheophyta</taxon>
        <taxon>Spermatophyta</taxon>
        <taxon>Magnoliopsida</taxon>
        <taxon>Liliopsida</taxon>
        <taxon>Poales</taxon>
        <taxon>Poaceae</taxon>
        <taxon>PACMAD clade</taxon>
        <taxon>Panicoideae</taxon>
        <taxon>Andropogonodae</taxon>
        <taxon>Paspaleae</taxon>
        <taxon>Paspalinae</taxon>
        <taxon>Paspalum</taxon>
    </lineage>
</organism>
<reference evidence="2 3" key="1">
    <citation type="submission" date="2024-02" db="EMBL/GenBank/DDBJ databases">
        <title>High-quality chromosome-scale genome assembly of Pensacola bahiagrass (Paspalum notatum Flugge var. saurae).</title>
        <authorList>
            <person name="Vega J.M."/>
            <person name="Podio M."/>
            <person name="Orjuela J."/>
            <person name="Siena L.A."/>
            <person name="Pessino S.C."/>
            <person name="Combes M.C."/>
            <person name="Mariac C."/>
            <person name="Albertini E."/>
            <person name="Pupilli F."/>
            <person name="Ortiz J.P.A."/>
            <person name="Leblanc O."/>
        </authorList>
    </citation>
    <scope>NUCLEOTIDE SEQUENCE [LARGE SCALE GENOMIC DNA]</scope>
    <source>
        <strain evidence="2">R1</strain>
        <tissue evidence="2">Leaf</tissue>
    </source>
</reference>
<evidence type="ECO:0000256" key="1">
    <source>
        <dbReference type="SAM" id="SignalP"/>
    </source>
</evidence>
<dbReference type="PANTHER" id="PTHR37389:SF16">
    <property type="entry name" value="GLYCINE-RICH CELL WALL STRUCTURAL PROTEIN"/>
    <property type="match status" value="1"/>
</dbReference>
<proteinExistence type="predicted"/>
<accession>A0AAQ3WVF2</accession>
<dbReference type="Pfam" id="PF07172">
    <property type="entry name" value="GRP"/>
    <property type="match status" value="1"/>
</dbReference>
<name>A0AAQ3WVF2_PASNO</name>
<protein>
    <recommendedName>
        <fullName evidence="4">Glycine-rich protein</fullName>
    </recommendedName>
</protein>
<evidence type="ECO:0008006" key="4">
    <source>
        <dbReference type="Google" id="ProtNLM"/>
    </source>
</evidence>
<sequence>MASKALLVLALLLAASANNEQLAQANGENKAKIQDWHGGGGGYPGGHGHYCRYGCCNHGYYGGCRCCSHPDQIPEPMYRPEFVERGYFKGVENMASSKHLLALALLLAAAFLVASANEQTQPKEAENKADVQDYRGGGWRGGGGYPGGGYPGGGWRGGGGYPGGGHGGYCRYGCCNRGYYGGCRCCSRPDQIPEPMYRPEFVEVHN</sequence>
<keyword evidence="3" id="KW-1185">Reference proteome</keyword>